<keyword evidence="3" id="KW-1185">Reference proteome</keyword>
<feature type="non-terminal residue" evidence="2">
    <location>
        <position position="631"/>
    </location>
</feature>
<feature type="region of interest" description="Disordered" evidence="1">
    <location>
        <begin position="277"/>
        <end position="332"/>
    </location>
</feature>
<evidence type="ECO:0000256" key="1">
    <source>
        <dbReference type="SAM" id="MobiDB-lite"/>
    </source>
</evidence>
<evidence type="ECO:0000313" key="2">
    <source>
        <dbReference type="EMBL" id="CAE8583556.1"/>
    </source>
</evidence>
<feature type="compositionally biased region" description="Polar residues" evidence="1">
    <location>
        <begin position="583"/>
        <end position="593"/>
    </location>
</feature>
<feature type="compositionally biased region" description="Polar residues" evidence="1">
    <location>
        <begin position="90"/>
        <end position="105"/>
    </location>
</feature>
<gene>
    <name evidence="2" type="ORF">PGLA1383_LOCUS2514</name>
</gene>
<sequence length="631" mass="67669">LSPSRGYLKASMQKEQGQRPVSLQRPVRRSRTASGSYGRPQNGVVEDDDIQEAVIPVVSANKRPAPFNEIQSRSRATQQRDLGPAPAVGSNENQSRSRALQQSDQGPHPAVGFAARVSSVDSSLSAQSGNSIQLFKQEIACGPMVKWTSQLRKQADVVAAPAKQGRVSNYTFSNQVKSDGEARRVFQPLAAAAAGGADVHVEEADDDDWKSWKSGGVMSGSECSDNGSFTPRRSDSNASHQGNGPLRSPSVLRMQEYLLENHDVHTASAVRMELLYSRNPGGQNPAGGPSPSQPLSSAAQTPTSGVQANPPASLPLSKPVSPPSPLSLPATLPLSQLSPLTLGQLQQDLKPAPPPKLQEIKKQMPARVFNFAFSSQEKSEGKARRVFQPLSSALAPVEADDDQDDDWKSWRSEGSNMSEVSESGSFTLRPSVSISNAGPKTSASAVRMQDFLLVAPNDLPEAAMSIFPRQDLSSRQNSAEGEANSGQAPSHGQPQAKQKSSVPPGTKGGNHDRAGNCVFSFSQEQGDGPPKRFYQPMGVGPAQPGAGAEHQGKFENDQDDWKSWASERSESNASMAPSRDNSKASVCPQSTPSAMRMEAMLGSTPQEWPNDILMQEQMLRDLYMALHSEEN</sequence>
<reference evidence="2" key="1">
    <citation type="submission" date="2021-02" db="EMBL/GenBank/DDBJ databases">
        <authorList>
            <person name="Dougan E. K."/>
            <person name="Rhodes N."/>
            <person name="Thang M."/>
            <person name="Chan C."/>
        </authorList>
    </citation>
    <scope>NUCLEOTIDE SEQUENCE</scope>
</reference>
<feature type="region of interest" description="Disordered" evidence="1">
    <location>
        <begin position="195"/>
        <end position="248"/>
    </location>
</feature>
<evidence type="ECO:0000313" key="3">
    <source>
        <dbReference type="Proteomes" id="UP000654075"/>
    </source>
</evidence>
<name>A0A813D528_POLGL</name>
<feature type="compositionally biased region" description="Polar residues" evidence="1">
    <location>
        <begin position="412"/>
        <end position="439"/>
    </location>
</feature>
<proteinExistence type="predicted"/>
<organism evidence="2 3">
    <name type="scientific">Polarella glacialis</name>
    <name type="common">Dinoflagellate</name>
    <dbReference type="NCBI Taxonomy" id="89957"/>
    <lineage>
        <taxon>Eukaryota</taxon>
        <taxon>Sar</taxon>
        <taxon>Alveolata</taxon>
        <taxon>Dinophyceae</taxon>
        <taxon>Suessiales</taxon>
        <taxon>Suessiaceae</taxon>
        <taxon>Polarella</taxon>
    </lineage>
</organism>
<protein>
    <submittedName>
        <fullName evidence="2">Uncharacterized protein</fullName>
    </submittedName>
</protein>
<dbReference type="EMBL" id="CAJNNV010000787">
    <property type="protein sequence ID" value="CAE8583556.1"/>
    <property type="molecule type" value="Genomic_DNA"/>
</dbReference>
<feature type="compositionally biased region" description="Basic and acidic residues" evidence="1">
    <location>
        <begin position="550"/>
        <end position="570"/>
    </location>
</feature>
<comment type="caution">
    <text evidence="2">The sequence shown here is derived from an EMBL/GenBank/DDBJ whole genome shotgun (WGS) entry which is preliminary data.</text>
</comment>
<feature type="region of interest" description="Disordered" evidence="1">
    <location>
        <begin position="468"/>
        <end position="594"/>
    </location>
</feature>
<feature type="region of interest" description="Disordered" evidence="1">
    <location>
        <begin position="1"/>
        <end position="111"/>
    </location>
</feature>
<accession>A0A813D528</accession>
<dbReference type="AlphaFoldDB" id="A0A813D528"/>
<feature type="region of interest" description="Disordered" evidence="1">
    <location>
        <begin position="394"/>
        <end position="439"/>
    </location>
</feature>
<dbReference type="Proteomes" id="UP000654075">
    <property type="component" value="Unassembled WGS sequence"/>
</dbReference>
<feature type="compositionally biased region" description="Polar residues" evidence="1">
    <location>
        <begin position="221"/>
        <end position="242"/>
    </location>
</feature>
<feature type="compositionally biased region" description="Low complexity" evidence="1">
    <location>
        <begin position="310"/>
        <end position="319"/>
    </location>
</feature>
<feature type="compositionally biased region" description="Polar residues" evidence="1">
    <location>
        <begin position="69"/>
        <end position="80"/>
    </location>
</feature>
<feature type="compositionally biased region" description="Low complexity" evidence="1">
    <location>
        <begin position="286"/>
        <end position="300"/>
    </location>
</feature>
<feature type="compositionally biased region" description="Polar residues" evidence="1">
    <location>
        <begin position="471"/>
        <end position="503"/>
    </location>
</feature>